<name>A0A0C2Y7C7_HEBCY</name>
<dbReference type="HOGENOM" id="CLU_2740305_0_0_1"/>
<reference evidence="1 2" key="1">
    <citation type="submission" date="2014-04" db="EMBL/GenBank/DDBJ databases">
        <authorList>
            <consortium name="DOE Joint Genome Institute"/>
            <person name="Kuo A."/>
            <person name="Gay G."/>
            <person name="Dore J."/>
            <person name="Kohler A."/>
            <person name="Nagy L.G."/>
            <person name="Floudas D."/>
            <person name="Copeland A."/>
            <person name="Barry K.W."/>
            <person name="Cichocki N."/>
            <person name="Veneault-Fourrey C."/>
            <person name="LaButti K."/>
            <person name="Lindquist E.A."/>
            <person name="Lipzen A."/>
            <person name="Lundell T."/>
            <person name="Morin E."/>
            <person name="Murat C."/>
            <person name="Sun H."/>
            <person name="Tunlid A."/>
            <person name="Henrissat B."/>
            <person name="Grigoriev I.V."/>
            <person name="Hibbett D.S."/>
            <person name="Martin F."/>
            <person name="Nordberg H.P."/>
            <person name="Cantor M.N."/>
            <person name="Hua S.X."/>
        </authorList>
    </citation>
    <scope>NUCLEOTIDE SEQUENCE [LARGE SCALE GENOMIC DNA]</scope>
    <source>
        <strain evidence="2">h7</strain>
    </source>
</reference>
<proteinExistence type="predicted"/>
<evidence type="ECO:0000313" key="1">
    <source>
        <dbReference type="EMBL" id="KIM36937.1"/>
    </source>
</evidence>
<dbReference type="EMBL" id="KN831801">
    <property type="protein sequence ID" value="KIM36937.1"/>
    <property type="molecule type" value="Genomic_DNA"/>
</dbReference>
<sequence>MGVLEGVEWFLSHIVGIRELERRSTKRESMRKYGNGHKLAMDKGSQLEIEKGTPQWRMRQRKKCGDLVINE</sequence>
<keyword evidence="2" id="KW-1185">Reference proteome</keyword>
<dbReference type="AlphaFoldDB" id="A0A0C2Y7C7"/>
<protein>
    <submittedName>
        <fullName evidence="1">Uncharacterized protein</fullName>
    </submittedName>
</protein>
<evidence type="ECO:0000313" key="2">
    <source>
        <dbReference type="Proteomes" id="UP000053424"/>
    </source>
</evidence>
<dbReference type="Proteomes" id="UP000053424">
    <property type="component" value="Unassembled WGS sequence"/>
</dbReference>
<organism evidence="1 2">
    <name type="scientific">Hebeloma cylindrosporum</name>
    <dbReference type="NCBI Taxonomy" id="76867"/>
    <lineage>
        <taxon>Eukaryota</taxon>
        <taxon>Fungi</taxon>
        <taxon>Dikarya</taxon>
        <taxon>Basidiomycota</taxon>
        <taxon>Agaricomycotina</taxon>
        <taxon>Agaricomycetes</taxon>
        <taxon>Agaricomycetidae</taxon>
        <taxon>Agaricales</taxon>
        <taxon>Agaricineae</taxon>
        <taxon>Hymenogastraceae</taxon>
        <taxon>Hebeloma</taxon>
    </lineage>
</organism>
<gene>
    <name evidence="1" type="ORF">M413DRAFT_448850</name>
</gene>
<accession>A0A0C2Y7C7</accession>
<reference evidence="2" key="2">
    <citation type="submission" date="2015-01" db="EMBL/GenBank/DDBJ databases">
        <title>Evolutionary Origins and Diversification of the Mycorrhizal Mutualists.</title>
        <authorList>
            <consortium name="DOE Joint Genome Institute"/>
            <consortium name="Mycorrhizal Genomics Consortium"/>
            <person name="Kohler A."/>
            <person name="Kuo A."/>
            <person name="Nagy L.G."/>
            <person name="Floudas D."/>
            <person name="Copeland A."/>
            <person name="Barry K.W."/>
            <person name="Cichocki N."/>
            <person name="Veneault-Fourrey C."/>
            <person name="LaButti K."/>
            <person name="Lindquist E.A."/>
            <person name="Lipzen A."/>
            <person name="Lundell T."/>
            <person name="Morin E."/>
            <person name="Murat C."/>
            <person name="Riley R."/>
            <person name="Ohm R."/>
            <person name="Sun H."/>
            <person name="Tunlid A."/>
            <person name="Henrissat B."/>
            <person name="Grigoriev I.V."/>
            <person name="Hibbett D.S."/>
            <person name="Martin F."/>
        </authorList>
    </citation>
    <scope>NUCLEOTIDE SEQUENCE [LARGE SCALE GENOMIC DNA]</scope>
    <source>
        <strain evidence="2">h7</strain>
    </source>
</reference>